<reference evidence="3 4" key="1">
    <citation type="journal article" date="2014" name="PLoS Genet.">
        <title>Phylogenetically driven sequencing of extremely halophilic archaea reveals strategies for static and dynamic osmo-response.</title>
        <authorList>
            <person name="Becker E.A."/>
            <person name="Seitzer P.M."/>
            <person name="Tritt A."/>
            <person name="Larsen D."/>
            <person name="Krusor M."/>
            <person name="Yao A.I."/>
            <person name="Wu D."/>
            <person name="Madern D."/>
            <person name="Eisen J.A."/>
            <person name="Darling A.E."/>
            <person name="Facciotti M.T."/>
        </authorList>
    </citation>
    <scope>NUCLEOTIDE SEQUENCE [LARGE SCALE GENOMIC DNA]</scope>
    <source>
        <strain evidence="3 4">DSM 1307</strain>
    </source>
</reference>
<feature type="transmembrane region" description="Helical" evidence="1">
    <location>
        <begin position="69"/>
        <end position="92"/>
    </location>
</feature>
<dbReference type="InterPro" id="IPR055739">
    <property type="entry name" value="DUF7315"/>
</dbReference>
<evidence type="ECO:0000313" key="4">
    <source>
        <dbReference type="Proteomes" id="UP000011568"/>
    </source>
</evidence>
<evidence type="ECO:0000259" key="2">
    <source>
        <dbReference type="Pfam" id="PF23997"/>
    </source>
</evidence>
<evidence type="ECO:0000313" key="3">
    <source>
        <dbReference type="EMBL" id="EMA40329.1"/>
    </source>
</evidence>
<dbReference type="EMBL" id="AOMC01000152">
    <property type="protein sequence ID" value="EMA40329.1"/>
    <property type="molecule type" value="Genomic_DNA"/>
</dbReference>
<name>M0M6S8_HALMO</name>
<sequence length="114" mass="11537">MSDDSEGASESREIVVPLRAYKAVTVFSTLLAIVCVILGFGFLDAATGGAGPLSVLFETIGLADAGGSLFTLVSALVGIGFIALGAGIYVLGTRFRTEGMGKAQDDSGGDSDNE</sequence>
<keyword evidence="1" id="KW-0812">Transmembrane</keyword>
<feature type="transmembrane region" description="Helical" evidence="1">
    <location>
        <begin position="20"/>
        <end position="43"/>
    </location>
</feature>
<organism evidence="3 4">
    <name type="scientific">Halococcus morrhuae DSM 1307</name>
    <dbReference type="NCBI Taxonomy" id="931277"/>
    <lineage>
        <taxon>Archaea</taxon>
        <taxon>Methanobacteriati</taxon>
        <taxon>Methanobacteriota</taxon>
        <taxon>Stenosarchaea group</taxon>
        <taxon>Halobacteria</taxon>
        <taxon>Halobacteriales</taxon>
        <taxon>Halococcaceae</taxon>
        <taxon>Halococcus</taxon>
    </lineage>
</organism>
<comment type="caution">
    <text evidence="3">The sequence shown here is derived from an EMBL/GenBank/DDBJ whole genome shotgun (WGS) entry which is preliminary data.</text>
</comment>
<dbReference type="STRING" id="931277.C448_13296"/>
<protein>
    <recommendedName>
        <fullName evidence="2">DUF7315 domain-containing protein</fullName>
    </recommendedName>
</protein>
<keyword evidence="1" id="KW-1133">Transmembrane helix</keyword>
<proteinExistence type="predicted"/>
<dbReference type="AlphaFoldDB" id="M0M6S8"/>
<dbReference type="Proteomes" id="UP000011568">
    <property type="component" value="Unassembled WGS sequence"/>
</dbReference>
<dbReference type="RefSeq" id="WP_004055458.1">
    <property type="nucleotide sequence ID" value="NZ_AOMC01000152.1"/>
</dbReference>
<dbReference type="eggNOG" id="arCOG04593">
    <property type="taxonomic scope" value="Archaea"/>
</dbReference>
<dbReference type="Pfam" id="PF23997">
    <property type="entry name" value="DUF7315"/>
    <property type="match status" value="1"/>
</dbReference>
<keyword evidence="1" id="KW-0472">Membrane</keyword>
<feature type="domain" description="DUF7315" evidence="2">
    <location>
        <begin position="12"/>
        <end position="108"/>
    </location>
</feature>
<dbReference type="OrthoDB" id="214462at2157"/>
<keyword evidence="4" id="KW-1185">Reference proteome</keyword>
<evidence type="ECO:0000256" key="1">
    <source>
        <dbReference type="SAM" id="Phobius"/>
    </source>
</evidence>
<accession>M0M6S8</accession>
<gene>
    <name evidence="3" type="ORF">C448_13296</name>
</gene>
<dbReference type="PATRIC" id="fig|931277.6.peg.2606"/>